<feature type="binding site" evidence="10">
    <location>
        <position position="25"/>
    </location>
    <ligand>
        <name>Zn(2+)</name>
        <dbReference type="ChEBI" id="CHEBI:29105"/>
    </ligand>
</feature>
<evidence type="ECO:0000256" key="10">
    <source>
        <dbReference type="HAMAP-Rule" id="MF_00041"/>
    </source>
</evidence>
<evidence type="ECO:0000256" key="7">
    <source>
        <dbReference type="ARBA" id="ARBA00022917"/>
    </source>
</evidence>
<evidence type="ECO:0000256" key="5">
    <source>
        <dbReference type="ARBA" id="ARBA00022833"/>
    </source>
</evidence>
<feature type="binding site" evidence="10">
    <location>
        <position position="240"/>
    </location>
    <ligand>
        <name>Zn(2+)</name>
        <dbReference type="ChEBI" id="CHEBI:29105"/>
    </ligand>
</feature>
<comment type="cofactor">
    <cofactor evidence="10">
        <name>Zn(2+)</name>
        <dbReference type="ChEBI" id="CHEBI:29105"/>
    </cofactor>
    <text evidence="10">Binds 1 zinc ion per subunit.</text>
</comment>
<evidence type="ECO:0000313" key="12">
    <source>
        <dbReference type="EMBL" id="MBP2322639.1"/>
    </source>
</evidence>
<reference evidence="12 13" key="1">
    <citation type="submission" date="2021-03" db="EMBL/GenBank/DDBJ databases">
        <title>Sequencing the genomes of 1000 actinobacteria strains.</title>
        <authorList>
            <person name="Klenk H.-P."/>
        </authorList>
    </citation>
    <scope>NUCLEOTIDE SEQUENCE [LARGE SCALE GENOMIC DNA]</scope>
    <source>
        <strain evidence="12 13">DSM 46670</strain>
    </source>
</reference>
<comment type="similarity">
    <text evidence="10">Belongs to the class-I aminoacyl-tRNA synthetase family.</text>
</comment>
<dbReference type="EMBL" id="JAGINW010000001">
    <property type="protein sequence ID" value="MBP2322639.1"/>
    <property type="molecule type" value="Genomic_DNA"/>
</dbReference>
<comment type="caution">
    <text evidence="12">The sequence shown here is derived from an EMBL/GenBank/DDBJ whole genome shotgun (WGS) entry which is preliminary data.</text>
</comment>
<gene>
    <name evidence="10" type="primary">cysS</name>
    <name evidence="12" type="ORF">JOF56_003024</name>
</gene>
<evidence type="ECO:0000259" key="11">
    <source>
        <dbReference type="Pfam" id="PF01406"/>
    </source>
</evidence>
<dbReference type="PANTHER" id="PTHR10890:SF3">
    <property type="entry name" value="CYSTEINE--TRNA LIGASE, CYTOPLASMIC"/>
    <property type="match status" value="1"/>
</dbReference>
<dbReference type="SUPFAM" id="SSF52374">
    <property type="entry name" value="Nucleotidylyl transferase"/>
    <property type="match status" value="1"/>
</dbReference>
<sequence>MRLFDTATRAHTNVRLKDEMLIYVCGITPYESAHIGHAFTFLTYDLLQRRLESLGSRVRLVRNITDVDEPMYVKASELGMHYLQLAKHETAAFQRMMRAINLKDPDVEPKPSEHIDEIASAVKELVNRGVAYMLDGDIYFDVSQFPTFGRTSGYSAKLMTQFARIRGGDPDRTGKRHPLDFLLWRVINDKADPAAWDTTVGYGRPGWHIECTAMAYKHLGQTIDIHGGGTDLIFPHHECENAQSTALGSELFVRQWVHTAPMLLGGEKMSKSLGNLVFVRDLIERVDPAAIRIALMTYHYRTGGEWRDDVLQAAARLLDQVNHAVTRPDGADPRPYLARVQAALDNDLDAPEAMRAVRDMTQSLLIGGSDTTAAAGLSDMLTLLGITVPGASLRGTA</sequence>
<dbReference type="Gene3D" id="3.40.50.620">
    <property type="entry name" value="HUPs"/>
    <property type="match status" value="1"/>
</dbReference>
<keyword evidence="6 10" id="KW-0067">ATP-binding</keyword>
<dbReference type="HAMAP" id="MF_00041">
    <property type="entry name" value="Cys_tRNA_synth"/>
    <property type="match status" value="1"/>
</dbReference>
<evidence type="ECO:0000256" key="3">
    <source>
        <dbReference type="ARBA" id="ARBA00022723"/>
    </source>
</evidence>
<keyword evidence="13" id="KW-1185">Reference proteome</keyword>
<dbReference type="InterPro" id="IPR014729">
    <property type="entry name" value="Rossmann-like_a/b/a_fold"/>
</dbReference>
<dbReference type="InterPro" id="IPR032678">
    <property type="entry name" value="tRNA-synt_1_cat_dom"/>
</dbReference>
<keyword evidence="4 10" id="KW-0547">Nucleotide-binding</keyword>
<dbReference type="Gene3D" id="1.20.120.640">
    <property type="entry name" value="Anticodon-binding domain of a subclass of class I aminoacyl-tRNA synthetases"/>
    <property type="match status" value="1"/>
</dbReference>
<evidence type="ECO:0000256" key="4">
    <source>
        <dbReference type="ARBA" id="ARBA00022741"/>
    </source>
</evidence>
<dbReference type="EC" id="6.1.1.16" evidence="10"/>
<dbReference type="GO" id="GO:0035446">
    <property type="term" value="F:cysteine-glucosaminylinositol ligase activity"/>
    <property type="evidence" value="ECO:0007669"/>
    <property type="project" value="UniProtKB-EC"/>
</dbReference>
<feature type="binding site" evidence="10">
    <location>
        <position position="211"/>
    </location>
    <ligand>
        <name>Zn(2+)</name>
        <dbReference type="ChEBI" id="CHEBI:29105"/>
    </ligand>
</feature>
<organism evidence="12 13">
    <name type="scientific">Kibdelosporangium banguiense</name>
    <dbReference type="NCBI Taxonomy" id="1365924"/>
    <lineage>
        <taxon>Bacteria</taxon>
        <taxon>Bacillati</taxon>
        <taxon>Actinomycetota</taxon>
        <taxon>Actinomycetes</taxon>
        <taxon>Pseudonocardiales</taxon>
        <taxon>Pseudonocardiaceae</taxon>
        <taxon>Kibdelosporangium</taxon>
    </lineage>
</organism>
<name>A0ABS4TE62_9PSEU</name>
<evidence type="ECO:0000256" key="2">
    <source>
        <dbReference type="ARBA" id="ARBA00022598"/>
    </source>
</evidence>
<evidence type="ECO:0000256" key="6">
    <source>
        <dbReference type="ARBA" id="ARBA00022840"/>
    </source>
</evidence>
<keyword evidence="2 10" id="KW-0436">Ligase</keyword>
<keyword evidence="8 10" id="KW-0030">Aminoacyl-tRNA synthetase</keyword>
<dbReference type="InterPro" id="IPR015803">
    <property type="entry name" value="Cys-tRNA-ligase"/>
</dbReference>
<evidence type="ECO:0000256" key="1">
    <source>
        <dbReference type="ARBA" id="ARBA00011245"/>
    </source>
</evidence>
<dbReference type="PRINTS" id="PR00983">
    <property type="entry name" value="TRNASYNTHCYS"/>
</dbReference>
<dbReference type="InterPro" id="IPR024909">
    <property type="entry name" value="Cys-tRNA/MSH_ligase"/>
</dbReference>
<dbReference type="Proteomes" id="UP001519332">
    <property type="component" value="Unassembled WGS sequence"/>
</dbReference>
<dbReference type="Pfam" id="PF01406">
    <property type="entry name" value="tRNA-synt_1e"/>
    <property type="match status" value="1"/>
</dbReference>
<dbReference type="CDD" id="cd00672">
    <property type="entry name" value="CysRS_core"/>
    <property type="match status" value="1"/>
</dbReference>
<comment type="subunit">
    <text evidence="1 10">Monomer.</text>
</comment>
<evidence type="ECO:0000256" key="8">
    <source>
        <dbReference type="ARBA" id="ARBA00023146"/>
    </source>
</evidence>
<comment type="subcellular location">
    <subcellularLocation>
        <location evidence="10">Cytoplasm</location>
    </subcellularLocation>
</comment>
<feature type="domain" description="tRNA synthetases class I catalytic" evidence="11">
    <location>
        <begin position="18"/>
        <end position="314"/>
    </location>
</feature>
<proteinExistence type="inferred from homology"/>
<keyword evidence="10" id="KW-0963">Cytoplasm</keyword>
<protein>
    <recommendedName>
        <fullName evidence="10">Cysteine--tRNA ligase</fullName>
        <ecNumber evidence="10">6.1.1.16</ecNumber>
    </recommendedName>
    <alternativeName>
        <fullName evidence="10">Cysteinyl-tRNA synthetase</fullName>
        <shortName evidence="10">CysRS</shortName>
    </alternativeName>
</protein>
<dbReference type="PANTHER" id="PTHR10890">
    <property type="entry name" value="CYSTEINYL-TRNA SYNTHETASE"/>
    <property type="match status" value="1"/>
</dbReference>
<comment type="catalytic activity">
    <reaction evidence="9 10">
        <text>tRNA(Cys) + L-cysteine + ATP = L-cysteinyl-tRNA(Cys) + AMP + diphosphate</text>
        <dbReference type="Rhea" id="RHEA:17773"/>
        <dbReference type="Rhea" id="RHEA-COMP:9661"/>
        <dbReference type="Rhea" id="RHEA-COMP:9679"/>
        <dbReference type="ChEBI" id="CHEBI:30616"/>
        <dbReference type="ChEBI" id="CHEBI:33019"/>
        <dbReference type="ChEBI" id="CHEBI:35235"/>
        <dbReference type="ChEBI" id="CHEBI:78442"/>
        <dbReference type="ChEBI" id="CHEBI:78517"/>
        <dbReference type="ChEBI" id="CHEBI:456215"/>
        <dbReference type="EC" id="6.1.1.16"/>
    </reaction>
</comment>
<keyword evidence="3 10" id="KW-0479">Metal-binding</keyword>
<accession>A0ABS4TE62</accession>
<feature type="short sequence motif" description="'KMSKS' region" evidence="10">
    <location>
        <begin position="268"/>
        <end position="272"/>
    </location>
</feature>
<keyword evidence="7 10" id="KW-0648">Protein biosynthesis</keyword>
<dbReference type="RefSeq" id="WP_209638214.1">
    <property type="nucleotide sequence ID" value="NZ_JAGINW010000001.1"/>
</dbReference>
<evidence type="ECO:0000256" key="9">
    <source>
        <dbReference type="ARBA" id="ARBA00047398"/>
    </source>
</evidence>
<keyword evidence="5 10" id="KW-0862">Zinc</keyword>
<feature type="binding site" evidence="10">
    <location>
        <position position="271"/>
    </location>
    <ligand>
        <name>ATP</name>
        <dbReference type="ChEBI" id="CHEBI:30616"/>
    </ligand>
</feature>
<feature type="short sequence motif" description="'HIGH' region" evidence="10">
    <location>
        <begin position="27"/>
        <end position="37"/>
    </location>
</feature>
<feature type="binding site" evidence="10">
    <location>
        <position position="236"/>
    </location>
    <ligand>
        <name>Zn(2+)</name>
        <dbReference type="ChEBI" id="CHEBI:29105"/>
    </ligand>
</feature>
<evidence type="ECO:0000313" key="13">
    <source>
        <dbReference type="Proteomes" id="UP001519332"/>
    </source>
</evidence>